<name>A0A8S5SU26_9VIRU</name>
<reference evidence="1" key="1">
    <citation type="journal article" date="2021" name="Proc. Natl. Acad. Sci. U.S.A.">
        <title>A Catalog of Tens of Thousands of Viruses from Human Metagenomes Reveals Hidden Associations with Chronic Diseases.</title>
        <authorList>
            <person name="Tisza M.J."/>
            <person name="Buck C.B."/>
        </authorList>
    </citation>
    <scope>NUCLEOTIDE SEQUENCE</scope>
    <source>
        <strain evidence="1">Ctcqm2</strain>
    </source>
</reference>
<evidence type="ECO:0000313" key="1">
    <source>
        <dbReference type="EMBL" id="DAF54183.1"/>
    </source>
</evidence>
<organism evidence="1">
    <name type="scientific">Phage sp. ctcqm2</name>
    <dbReference type="NCBI Taxonomy" id="2828007"/>
    <lineage>
        <taxon>Viruses</taxon>
    </lineage>
</organism>
<sequence>MIDVVEDYRTWLEDRANVLLRELSSMGYDIASAKFESAVYDGTNDANVKIEERDGRTAAVVAVGASVLFIEFGTGVMYPDNHPEAARNGMVRGAYGKGHGKQRTWGYYGDPGTNGVEKTNPKTGNTVVLTHGNPANMSMYDTVKELSDRLPALVKEVFR</sequence>
<protein>
    <submittedName>
        <fullName evidence="1">Uncharacterized protein</fullName>
    </submittedName>
</protein>
<accession>A0A8S5SU26</accession>
<proteinExistence type="predicted"/>
<dbReference type="EMBL" id="BK032673">
    <property type="protein sequence ID" value="DAF54183.1"/>
    <property type="molecule type" value="Genomic_DNA"/>
</dbReference>